<reference evidence="3" key="1">
    <citation type="submission" date="2006-10" db="EMBL/GenBank/DDBJ databases">
        <authorList>
            <person name="Amadeo P."/>
            <person name="Zhao Q."/>
            <person name="Wortman J."/>
            <person name="Fraser-Liggett C."/>
            <person name="Carlton J."/>
        </authorList>
    </citation>
    <scope>NUCLEOTIDE SEQUENCE</scope>
    <source>
        <strain evidence="3">G3</strain>
    </source>
</reference>
<feature type="region of interest" description="Disordered" evidence="2">
    <location>
        <begin position="226"/>
        <end position="249"/>
    </location>
</feature>
<organism evidence="3 4">
    <name type="scientific">Trichomonas vaginalis (strain ATCC PRA-98 / G3)</name>
    <dbReference type="NCBI Taxonomy" id="412133"/>
    <lineage>
        <taxon>Eukaryota</taxon>
        <taxon>Metamonada</taxon>
        <taxon>Parabasalia</taxon>
        <taxon>Trichomonadida</taxon>
        <taxon>Trichomonadidae</taxon>
        <taxon>Trichomonas</taxon>
    </lineage>
</organism>
<dbReference type="EMBL" id="DS113220">
    <property type="protein sequence ID" value="EAY18317.1"/>
    <property type="molecule type" value="Genomic_DNA"/>
</dbReference>
<dbReference type="Proteomes" id="UP000001542">
    <property type="component" value="Unassembled WGS sequence"/>
</dbReference>
<protein>
    <submittedName>
        <fullName evidence="3">Uncharacterized protein</fullName>
    </submittedName>
</protein>
<accession>A2DMU6</accession>
<keyword evidence="1" id="KW-0175">Coiled coil</keyword>
<evidence type="ECO:0000313" key="3">
    <source>
        <dbReference type="EMBL" id="EAY18317.1"/>
    </source>
</evidence>
<feature type="coiled-coil region" evidence="1">
    <location>
        <begin position="271"/>
        <end position="298"/>
    </location>
</feature>
<evidence type="ECO:0000256" key="2">
    <source>
        <dbReference type="SAM" id="MobiDB-lite"/>
    </source>
</evidence>
<feature type="region of interest" description="Disordered" evidence="2">
    <location>
        <begin position="369"/>
        <end position="391"/>
    </location>
</feature>
<keyword evidence="4" id="KW-1185">Reference proteome</keyword>
<sequence length="391" mass="44246">MDINDLKQIIKRGDLVSLSVSAEGTQKSIVQVIELFKQQQLEIDHIKSDMGDLLQKYEFEEFKQSNSFQIGKINRSLPAFEQTLKTAIDDIHSKNETFKQEIHETLQAVISSVDAKIDSHIEILREEFIDMKGKFDEIDNKMNALSQQQPTDKNSLLNAQKDNSNILKKLAQLEKKQYDIEAKAIYREVFEKGQTENKKSIEDLTSAISAIKTSVEKCENSIKEISETASKPPEPKTQMFKQPSQKDSPFAKQDLPIELIVEDDPPPTNSVEGLLDSIENIEAKIEDANKLYNSKLERKADLAIVEHMFERLRVLIASMNDEVSTIKGQMNKFSTEDEIEEWITKAIANASQEDKTPYAKDPISMAANATKAARPSTPKKLFKIKKQPSAA</sequence>
<evidence type="ECO:0000256" key="1">
    <source>
        <dbReference type="SAM" id="Coils"/>
    </source>
</evidence>
<dbReference type="VEuPathDB" id="TrichDB:TVAGG3_0059050"/>
<proteinExistence type="predicted"/>
<gene>
    <name evidence="3" type="ORF">TVAG_254290</name>
</gene>
<dbReference type="InParanoid" id="A2DMU6"/>
<dbReference type="VEuPathDB" id="TrichDB:TVAG_254290"/>
<evidence type="ECO:0000313" key="4">
    <source>
        <dbReference type="Proteomes" id="UP000001542"/>
    </source>
</evidence>
<dbReference type="RefSeq" id="XP_001579303.1">
    <property type="nucleotide sequence ID" value="XM_001579253.1"/>
</dbReference>
<dbReference type="KEGG" id="tva:5463823"/>
<name>A2DMU6_TRIV3</name>
<feature type="compositionally biased region" description="Basic residues" evidence="2">
    <location>
        <begin position="380"/>
        <end position="391"/>
    </location>
</feature>
<reference evidence="3" key="2">
    <citation type="journal article" date="2007" name="Science">
        <title>Draft genome sequence of the sexually transmitted pathogen Trichomonas vaginalis.</title>
        <authorList>
            <person name="Carlton J.M."/>
            <person name="Hirt R.P."/>
            <person name="Silva J.C."/>
            <person name="Delcher A.L."/>
            <person name="Schatz M."/>
            <person name="Zhao Q."/>
            <person name="Wortman J.R."/>
            <person name="Bidwell S.L."/>
            <person name="Alsmark U.C.M."/>
            <person name="Besteiro S."/>
            <person name="Sicheritz-Ponten T."/>
            <person name="Noel C.J."/>
            <person name="Dacks J.B."/>
            <person name="Foster P.G."/>
            <person name="Simillion C."/>
            <person name="Van de Peer Y."/>
            <person name="Miranda-Saavedra D."/>
            <person name="Barton G.J."/>
            <person name="Westrop G.D."/>
            <person name="Mueller S."/>
            <person name="Dessi D."/>
            <person name="Fiori P.L."/>
            <person name="Ren Q."/>
            <person name="Paulsen I."/>
            <person name="Zhang H."/>
            <person name="Bastida-Corcuera F.D."/>
            <person name="Simoes-Barbosa A."/>
            <person name="Brown M.T."/>
            <person name="Hayes R.D."/>
            <person name="Mukherjee M."/>
            <person name="Okumura C.Y."/>
            <person name="Schneider R."/>
            <person name="Smith A.J."/>
            <person name="Vanacova S."/>
            <person name="Villalvazo M."/>
            <person name="Haas B.J."/>
            <person name="Pertea M."/>
            <person name="Feldblyum T.V."/>
            <person name="Utterback T.R."/>
            <person name="Shu C.L."/>
            <person name="Osoegawa K."/>
            <person name="de Jong P.J."/>
            <person name="Hrdy I."/>
            <person name="Horvathova L."/>
            <person name="Zubacova Z."/>
            <person name="Dolezal P."/>
            <person name="Malik S.B."/>
            <person name="Logsdon J.M. Jr."/>
            <person name="Henze K."/>
            <person name="Gupta A."/>
            <person name="Wang C.C."/>
            <person name="Dunne R.L."/>
            <person name="Upcroft J.A."/>
            <person name="Upcroft P."/>
            <person name="White O."/>
            <person name="Salzberg S.L."/>
            <person name="Tang P."/>
            <person name="Chiu C.-H."/>
            <person name="Lee Y.-S."/>
            <person name="Embley T.M."/>
            <person name="Coombs G.H."/>
            <person name="Mottram J.C."/>
            <person name="Tachezy J."/>
            <person name="Fraser-Liggett C.M."/>
            <person name="Johnson P.J."/>
        </authorList>
    </citation>
    <scope>NUCLEOTIDE SEQUENCE [LARGE SCALE GENOMIC DNA]</scope>
    <source>
        <strain evidence="3">G3</strain>
    </source>
</reference>
<dbReference type="AlphaFoldDB" id="A2DMU6"/>